<reference evidence="19 20" key="2">
    <citation type="journal article" date="2011" name="PLoS Genet.">
        <title>Parallel evolution of a type IV secretion system in radiating lineages of the host-restricted bacterial pathogen Bartonella.</title>
        <authorList>
            <person name="Engel P."/>
            <person name="Salzburger W."/>
            <person name="Liesch M."/>
            <person name="Chang C.C."/>
            <person name="Maruyama S."/>
            <person name="Lanz C."/>
            <person name="Calteau A."/>
            <person name="Lajus A."/>
            <person name="Medigue C."/>
            <person name="Schuster S.C."/>
            <person name="Dehio C."/>
        </authorList>
    </citation>
    <scope>NUCLEOTIDE SEQUENCE [LARGE SCALE GENOMIC DNA]</scope>
    <source>
        <strain evidence="20">CIP 104772 / 73</strain>
    </source>
</reference>
<dbReference type="FunFam" id="1.20.58.760:FF:000001">
    <property type="entry name" value="ATP-dependent zinc metalloprotease FtsH"/>
    <property type="match status" value="1"/>
</dbReference>
<name>E6YJ50_BARC7</name>
<keyword evidence="11 15" id="KW-1133">Transmembrane helix</keyword>
<dbReference type="KEGG" id="bcd:BARCL_1216"/>
<feature type="binding site" evidence="15">
    <location>
        <position position="496"/>
    </location>
    <ligand>
        <name>Zn(2+)</name>
        <dbReference type="ChEBI" id="CHEBI:29105"/>
        <note>catalytic</note>
    </ligand>
</feature>
<proteinExistence type="inferred from homology"/>
<keyword evidence="6 15" id="KW-0479">Metal-binding</keyword>
<dbReference type="Pfam" id="PF00004">
    <property type="entry name" value="AAA"/>
    <property type="match status" value="1"/>
</dbReference>
<dbReference type="GO" id="GO:0008270">
    <property type="term" value="F:zinc ion binding"/>
    <property type="evidence" value="ECO:0007669"/>
    <property type="project" value="UniProtKB-UniRule"/>
</dbReference>
<comment type="function">
    <text evidence="15">Acts as a processive, ATP-dependent zinc metallopeptidase for both cytoplasmic and membrane proteins. Plays a role in the quality control of integral membrane proteins.</text>
</comment>
<dbReference type="HOGENOM" id="CLU_000688_16_2_5"/>
<evidence type="ECO:0000256" key="2">
    <source>
        <dbReference type="ARBA" id="ARBA00010044"/>
    </source>
</evidence>
<keyword evidence="19" id="KW-0132">Cell division</keyword>
<comment type="similarity">
    <text evidence="2 15">In the C-terminal section; belongs to the peptidase M41 family.</text>
</comment>
<dbReference type="PANTHER" id="PTHR23076:SF97">
    <property type="entry name" value="ATP-DEPENDENT ZINC METALLOPROTEASE YME1L1"/>
    <property type="match status" value="1"/>
</dbReference>
<dbReference type="EMBL" id="FN645454">
    <property type="protein sequence ID" value="CBI76888.1"/>
    <property type="molecule type" value="Genomic_DNA"/>
</dbReference>
<evidence type="ECO:0000256" key="14">
    <source>
        <dbReference type="ARBA" id="ARBA00061570"/>
    </source>
</evidence>
<evidence type="ECO:0000256" key="7">
    <source>
        <dbReference type="ARBA" id="ARBA00022741"/>
    </source>
</evidence>
<dbReference type="Gene3D" id="1.10.8.60">
    <property type="match status" value="1"/>
</dbReference>
<dbReference type="EC" id="3.4.24.-" evidence="15"/>
<dbReference type="InterPro" id="IPR027417">
    <property type="entry name" value="P-loop_NTPase"/>
</dbReference>
<comment type="subcellular location">
    <subcellularLocation>
        <location evidence="15">Cell inner membrane</location>
        <topology evidence="15">Multi-pass membrane protein</topology>
        <orientation evidence="15">Cytoplasmic side</orientation>
    </subcellularLocation>
    <subcellularLocation>
        <location evidence="1">Membrane</location>
    </subcellularLocation>
</comment>
<dbReference type="InterPro" id="IPR005936">
    <property type="entry name" value="FtsH"/>
</dbReference>
<dbReference type="Pfam" id="PF17862">
    <property type="entry name" value="AAA_lid_3"/>
    <property type="match status" value="1"/>
</dbReference>
<evidence type="ECO:0000256" key="6">
    <source>
        <dbReference type="ARBA" id="ARBA00022723"/>
    </source>
</evidence>
<organism evidence="19 20">
    <name type="scientific">Bartonella clarridgeiae (strain CCUG 45776 / CIP 104772 / 73)</name>
    <dbReference type="NCBI Taxonomy" id="696125"/>
    <lineage>
        <taxon>Bacteria</taxon>
        <taxon>Pseudomonadati</taxon>
        <taxon>Pseudomonadota</taxon>
        <taxon>Alphaproteobacteria</taxon>
        <taxon>Hyphomicrobiales</taxon>
        <taxon>Bartonellaceae</taxon>
        <taxon>Bartonella</taxon>
    </lineage>
</organism>
<dbReference type="GO" id="GO:0005886">
    <property type="term" value="C:plasma membrane"/>
    <property type="evidence" value="ECO:0007669"/>
    <property type="project" value="UniProtKB-SubCell"/>
</dbReference>
<feature type="active site" evidence="15">
    <location>
        <position position="419"/>
    </location>
</feature>
<keyword evidence="10 15" id="KW-0067">ATP-binding</keyword>
<dbReference type="GO" id="GO:0016887">
    <property type="term" value="F:ATP hydrolysis activity"/>
    <property type="evidence" value="ECO:0007669"/>
    <property type="project" value="UniProtKB-UniRule"/>
</dbReference>
<dbReference type="STRING" id="696125.BARCL_1216"/>
<feature type="transmembrane region" description="Helical" evidence="15">
    <location>
        <begin position="7"/>
        <end position="25"/>
    </location>
</feature>
<evidence type="ECO:0000256" key="11">
    <source>
        <dbReference type="ARBA" id="ARBA00022989"/>
    </source>
</evidence>
<feature type="domain" description="AAA+ ATPase" evidence="18">
    <location>
        <begin position="188"/>
        <end position="327"/>
    </location>
</feature>
<evidence type="ECO:0000256" key="10">
    <source>
        <dbReference type="ARBA" id="ARBA00022840"/>
    </source>
</evidence>
<dbReference type="PANTHER" id="PTHR23076">
    <property type="entry name" value="METALLOPROTEASE M41 FTSH"/>
    <property type="match status" value="1"/>
</dbReference>
<evidence type="ECO:0000256" key="9">
    <source>
        <dbReference type="ARBA" id="ARBA00022833"/>
    </source>
</evidence>
<feature type="compositionally biased region" description="Basic and acidic residues" evidence="17">
    <location>
        <begin position="625"/>
        <end position="661"/>
    </location>
</feature>
<keyword evidence="9 15" id="KW-0862">Zinc</keyword>
<dbReference type="Gene3D" id="1.20.58.760">
    <property type="entry name" value="Peptidase M41"/>
    <property type="match status" value="1"/>
</dbReference>
<feature type="transmembrane region" description="Helical" evidence="15">
    <location>
        <begin position="103"/>
        <end position="124"/>
    </location>
</feature>
<dbReference type="FunFam" id="3.40.50.300:FF:000001">
    <property type="entry name" value="ATP-dependent zinc metalloprotease FtsH"/>
    <property type="match status" value="1"/>
</dbReference>
<keyword evidence="7 15" id="KW-0547">Nucleotide-binding</keyword>
<dbReference type="Gene3D" id="3.30.720.210">
    <property type="match status" value="1"/>
</dbReference>
<dbReference type="Pfam" id="PF01434">
    <property type="entry name" value="Peptidase_M41"/>
    <property type="match status" value="1"/>
</dbReference>
<gene>
    <name evidence="15 19" type="primary">ftsH</name>
    <name evidence="19" type="ordered locus">BARCL_1216</name>
</gene>
<dbReference type="InterPro" id="IPR003960">
    <property type="entry name" value="ATPase_AAA_CS"/>
</dbReference>
<dbReference type="FunFam" id="1.10.8.60:FF:000001">
    <property type="entry name" value="ATP-dependent zinc metalloprotease FtsH"/>
    <property type="match status" value="1"/>
</dbReference>
<keyword evidence="4 15" id="KW-0645">Protease</keyword>
<evidence type="ECO:0000256" key="5">
    <source>
        <dbReference type="ARBA" id="ARBA00022692"/>
    </source>
</evidence>
<dbReference type="NCBIfam" id="TIGR01241">
    <property type="entry name" value="FtsH_fam"/>
    <property type="match status" value="1"/>
</dbReference>
<evidence type="ECO:0000256" key="4">
    <source>
        <dbReference type="ARBA" id="ARBA00022670"/>
    </source>
</evidence>
<dbReference type="GO" id="GO:0051301">
    <property type="term" value="P:cell division"/>
    <property type="evidence" value="ECO:0007669"/>
    <property type="project" value="UniProtKB-KW"/>
</dbReference>
<keyword evidence="12 15" id="KW-0482">Metalloprotease</keyword>
<dbReference type="SUPFAM" id="SSF140990">
    <property type="entry name" value="FtsH protease domain-like"/>
    <property type="match status" value="1"/>
</dbReference>
<feature type="binding site" evidence="15">
    <location>
        <position position="422"/>
    </location>
    <ligand>
        <name>Zn(2+)</name>
        <dbReference type="ChEBI" id="CHEBI:29105"/>
        <note>catalytic</note>
    </ligand>
</feature>
<keyword evidence="15" id="KW-0997">Cell inner membrane</keyword>
<dbReference type="AlphaFoldDB" id="E6YJ50"/>
<dbReference type="InterPro" id="IPR037219">
    <property type="entry name" value="Peptidase_M41-like"/>
</dbReference>
<evidence type="ECO:0000256" key="12">
    <source>
        <dbReference type="ARBA" id="ARBA00023049"/>
    </source>
</evidence>
<dbReference type="Gene3D" id="3.40.50.300">
    <property type="entry name" value="P-loop containing nucleotide triphosphate hydrolases"/>
    <property type="match status" value="1"/>
</dbReference>
<dbReference type="GO" id="GO:0004176">
    <property type="term" value="F:ATP-dependent peptidase activity"/>
    <property type="evidence" value="ECO:0007669"/>
    <property type="project" value="InterPro"/>
</dbReference>
<dbReference type="InterPro" id="IPR003593">
    <property type="entry name" value="AAA+_ATPase"/>
</dbReference>
<keyword evidence="19" id="KW-0131">Cell cycle</keyword>
<reference evidence="20" key="1">
    <citation type="submission" date="2009-11" db="EMBL/GenBank/DDBJ databases">
        <title>Genome sequencing of Bartonella species and comparative genomics.</title>
        <authorList>
            <person name="Engel P."/>
            <person name="Salzburger W."/>
            <person name="Marius L."/>
            <person name="Chao-Chin C."/>
            <person name="Soichi M."/>
            <person name="Christa L."/>
            <person name="Alexandra C."/>
            <person name="Aurelie L."/>
            <person name="Claudine M."/>
            <person name="Stephan S.C."/>
            <person name="Christoph D."/>
        </authorList>
    </citation>
    <scope>NUCLEOTIDE SEQUENCE [LARGE SCALE GENOMIC DNA]</scope>
    <source>
        <strain evidence="20">CIP 104772 / 73</strain>
    </source>
</reference>
<dbReference type="Pfam" id="PF06480">
    <property type="entry name" value="FtsH_ext"/>
    <property type="match status" value="1"/>
</dbReference>
<dbReference type="InterPro" id="IPR003959">
    <property type="entry name" value="ATPase_AAA_core"/>
</dbReference>
<evidence type="ECO:0000256" key="17">
    <source>
        <dbReference type="SAM" id="MobiDB-lite"/>
    </source>
</evidence>
<dbReference type="SUPFAM" id="SSF52540">
    <property type="entry name" value="P-loop containing nucleoside triphosphate hydrolases"/>
    <property type="match status" value="1"/>
</dbReference>
<comment type="similarity">
    <text evidence="16">Belongs to the AAA ATPase family.</text>
</comment>
<sequence>MNSNYRSLLIWGIIAFVLIALFSLFNGDSQRAGNSEISYSEFLQKVENGELKAVTIQGQKLVGKTTDQRVISTYAPRDPGLVQKLENKKVNVKAIPESSGNNIFLNLLFSLLPVIIIVGAWIFFMRQMQNGSRGAMGFGKSKAKLLTEAHGRVTFQDVAGVEEAKQDLQEIVDFLREPQKFQRLGGRIPRGVLLVGPPGTGKTLLARSVAGEANVPFFTISGSDFVEMFVGVGASRVRDMFEQAKKNAPCIIFIDEIDAVGRHRGAGLGGGNDEREQTLNQLLVEMDGFEPNESIILIAATNRPDVLDPALLRPGRFDRQVVVPNPDVSGREQILKVHVRNVPLAPNVDLKILARGTPGFSGADLMNLVNEAALMAASRNKRVVTMKEFEDAKDKVMMGAERRSTAMTQEEKELTAYHEAGHAIVALSVPVADPVHKATIVPRGRALGMVMQLPEGDRYSMSYRWMISRLAIMMGGRVAEELKFGKENITSGAASDIEQATKLARAMITRWGFSDILGNVAYGDNQDEVFLGHSVARTQNISEETARMIDAEVRKLIDNAYKTATKILKEKKKQWWALAQGLLEYETLTGAEIKDIIKGKAPARTLRSENDNPRTSVVPKIGKKGRQDTVDFKENYKLESNDTEKKSRSKKNKAETNKSDKAQTGNVSANKEKTAERFSASKQKKKQTSADDV</sequence>
<keyword evidence="20" id="KW-1185">Reference proteome</keyword>
<evidence type="ECO:0000256" key="1">
    <source>
        <dbReference type="ARBA" id="ARBA00004370"/>
    </source>
</evidence>
<dbReference type="PROSITE" id="PS00674">
    <property type="entry name" value="AAA"/>
    <property type="match status" value="1"/>
</dbReference>
<comment type="cofactor">
    <cofactor evidence="15">
        <name>Zn(2+)</name>
        <dbReference type="ChEBI" id="CHEBI:29105"/>
    </cofactor>
    <text evidence="15">Binds 1 zinc ion per subunit.</text>
</comment>
<dbReference type="OrthoDB" id="9809379at2"/>
<evidence type="ECO:0000256" key="15">
    <source>
        <dbReference type="HAMAP-Rule" id="MF_01458"/>
    </source>
</evidence>
<evidence type="ECO:0000313" key="19">
    <source>
        <dbReference type="EMBL" id="CBI76888.1"/>
    </source>
</evidence>
<dbReference type="MEROPS" id="M41.001"/>
<comment type="subunit">
    <text evidence="15">Homohexamer.</text>
</comment>
<dbReference type="InterPro" id="IPR000642">
    <property type="entry name" value="Peptidase_M41"/>
</dbReference>
<dbReference type="GO" id="GO:0005524">
    <property type="term" value="F:ATP binding"/>
    <property type="evidence" value="ECO:0007669"/>
    <property type="project" value="UniProtKB-UniRule"/>
</dbReference>
<keyword evidence="8 15" id="KW-0378">Hydrolase</keyword>
<dbReference type="CDD" id="cd19501">
    <property type="entry name" value="RecA-like_FtsH"/>
    <property type="match status" value="1"/>
</dbReference>
<evidence type="ECO:0000259" key="18">
    <source>
        <dbReference type="SMART" id="SM00382"/>
    </source>
</evidence>
<dbReference type="InterPro" id="IPR041569">
    <property type="entry name" value="AAA_lid_3"/>
</dbReference>
<dbReference type="Proteomes" id="UP000009101">
    <property type="component" value="Chromosome"/>
</dbReference>
<dbReference type="HAMAP" id="MF_01458">
    <property type="entry name" value="FtsH"/>
    <property type="match status" value="1"/>
</dbReference>
<keyword evidence="5 15" id="KW-0812">Transmembrane</keyword>
<dbReference type="RefSeq" id="WP_013545511.1">
    <property type="nucleotide sequence ID" value="NC_014932.1"/>
</dbReference>
<dbReference type="InterPro" id="IPR011546">
    <property type="entry name" value="Pept_M41_FtsH_extracell"/>
</dbReference>
<comment type="similarity">
    <text evidence="14 15">In the central section; belongs to the AAA ATPase family.</text>
</comment>
<dbReference type="GO" id="GO:0004222">
    <property type="term" value="F:metalloendopeptidase activity"/>
    <property type="evidence" value="ECO:0007669"/>
    <property type="project" value="InterPro"/>
</dbReference>
<feature type="binding site" evidence="15">
    <location>
        <position position="418"/>
    </location>
    <ligand>
        <name>Zn(2+)</name>
        <dbReference type="ChEBI" id="CHEBI:29105"/>
        <note>catalytic</note>
    </ligand>
</feature>
<keyword evidence="13 15" id="KW-0472">Membrane</keyword>
<evidence type="ECO:0000313" key="20">
    <source>
        <dbReference type="Proteomes" id="UP000009101"/>
    </source>
</evidence>
<dbReference type="SMART" id="SM00382">
    <property type="entry name" value="AAA"/>
    <property type="match status" value="1"/>
</dbReference>
<keyword evidence="3 15" id="KW-1003">Cell membrane</keyword>
<evidence type="ECO:0000256" key="16">
    <source>
        <dbReference type="RuleBase" id="RU003651"/>
    </source>
</evidence>
<accession>E6YJ50</accession>
<evidence type="ECO:0000256" key="8">
    <source>
        <dbReference type="ARBA" id="ARBA00022801"/>
    </source>
</evidence>
<evidence type="ECO:0000256" key="13">
    <source>
        <dbReference type="ARBA" id="ARBA00023136"/>
    </source>
</evidence>
<dbReference type="eggNOG" id="COG0465">
    <property type="taxonomic scope" value="Bacteria"/>
</dbReference>
<dbReference type="GO" id="GO:0030163">
    <property type="term" value="P:protein catabolic process"/>
    <property type="evidence" value="ECO:0007669"/>
    <property type="project" value="UniProtKB-UniRule"/>
</dbReference>
<feature type="binding site" evidence="15">
    <location>
        <begin position="196"/>
        <end position="203"/>
    </location>
    <ligand>
        <name>ATP</name>
        <dbReference type="ChEBI" id="CHEBI:30616"/>
    </ligand>
</feature>
<feature type="region of interest" description="Disordered" evidence="17">
    <location>
        <begin position="604"/>
        <end position="693"/>
    </location>
</feature>
<evidence type="ECO:0000256" key="3">
    <source>
        <dbReference type="ARBA" id="ARBA00022475"/>
    </source>
</evidence>
<dbReference type="GO" id="GO:0006508">
    <property type="term" value="P:proteolysis"/>
    <property type="evidence" value="ECO:0007669"/>
    <property type="project" value="UniProtKB-KW"/>
</dbReference>
<protein>
    <recommendedName>
        <fullName evidence="15">ATP-dependent zinc metalloprotease FtsH</fullName>
        <ecNumber evidence="15">3.4.24.-</ecNumber>
    </recommendedName>
</protein>